<accession>A0A0C9WQQ0</accession>
<reference evidence="1 2" key="1">
    <citation type="submission" date="2014-04" db="EMBL/GenBank/DDBJ databases">
        <authorList>
            <consortium name="DOE Joint Genome Institute"/>
            <person name="Kuo A."/>
            <person name="Kohler A."/>
            <person name="Nagy L.G."/>
            <person name="Floudas D."/>
            <person name="Copeland A."/>
            <person name="Barry K.W."/>
            <person name="Cichocki N."/>
            <person name="Veneault-Fourrey C."/>
            <person name="LaButti K."/>
            <person name="Lindquist E.A."/>
            <person name="Lipzen A."/>
            <person name="Lundell T."/>
            <person name="Morin E."/>
            <person name="Murat C."/>
            <person name="Sun H."/>
            <person name="Tunlid A."/>
            <person name="Henrissat B."/>
            <person name="Grigoriev I.V."/>
            <person name="Hibbett D.S."/>
            <person name="Martin F."/>
            <person name="Nordberg H.P."/>
            <person name="Cantor M.N."/>
            <person name="Hua S.X."/>
        </authorList>
    </citation>
    <scope>NUCLEOTIDE SEQUENCE [LARGE SCALE GENOMIC DNA]</scope>
    <source>
        <strain evidence="1 2">LaAM-08-1</strain>
    </source>
</reference>
<dbReference type="AlphaFoldDB" id="A0A0C9WQQ0"/>
<dbReference type="HOGENOM" id="CLU_172945_1_0_1"/>
<protein>
    <submittedName>
        <fullName evidence="1">Uncharacterized protein</fullName>
    </submittedName>
</protein>
<reference evidence="2" key="2">
    <citation type="submission" date="2015-01" db="EMBL/GenBank/DDBJ databases">
        <title>Evolutionary Origins and Diversification of the Mycorrhizal Mutualists.</title>
        <authorList>
            <consortium name="DOE Joint Genome Institute"/>
            <consortium name="Mycorrhizal Genomics Consortium"/>
            <person name="Kohler A."/>
            <person name="Kuo A."/>
            <person name="Nagy L.G."/>
            <person name="Floudas D."/>
            <person name="Copeland A."/>
            <person name="Barry K.W."/>
            <person name="Cichocki N."/>
            <person name="Veneault-Fourrey C."/>
            <person name="LaButti K."/>
            <person name="Lindquist E.A."/>
            <person name="Lipzen A."/>
            <person name="Lundell T."/>
            <person name="Morin E."/>
            <person name="Murat C."/>
            <person name="Riley R."/>
            <person name="Ohm R."/>
            <person name="Sun H."/>
            <person name="Tunlid A."/>
            <person name="Henrissat B."/>
            <person name="Grigoriev I.V."/>
            <person name="Hibbett D.S."/>
            <person name="Martin F."/>
        </authorList>
    </citation>
    <scope>NUCLEOTIDE SEQUENCE [LARGE SCALE GENOMIC DNA]</scope>
    <source>
        <strain evidence="2">LaAM-08-1</strain>
    </source>
</reference>
<gene>
    <name evidence="1" type="ORF">K443DRAFT_117142</name>
</gene>
<proteinExistence type="predicted"/>
<sequence length="82" mass="9556">IFLSENFVVSAFSDYKTLLCPLFFITKVCNVRFFITKICSVHIILLENFVVSAFSLQSLYIFSLQQLVVSAFFYYNVNYKSL</sequence>
<dbReference type="Proteomes" id="UP000054477">
    <property type="component" value="Unassembled WGS sequence"/>
</dbReference>
<keyword evidence="2" id="KW-1185">Reference proteome</keyword>
<evidence type="ECO:0000313" key="1">
    <source>
        <dbReference type="EMBL" id="KIJ90073.1"/>
    </source>
</evidence>
<evidence type="ECO:0000313" key="2">
    <source>
        <dbReference type="Proteomes" id="UP000054477"/>
    </source>
</evidence>
<dbReference type="EMBL" id="KN839298">
    <property type="protein sequence ID" value="KIJ90073.1"/>
    <property type="molecule type" value="Genomic_DNA"/>
</dbReference>
<organism evidence="1 2">
    <name type="scientific">Laccaria amethystina LaAM-08-1</name>
    <dbReference type="NCBI Taxonomy" id="1095629"/>
    <lineage>
        <taxon>Eukaryota</taxon>
        <taxon>Fungi</taxon>
        <taxon>Dikarya</taxon>
        <taxon>Basidiomycota</taxon>
        <taxon>Agaricomycotina</taxon>
        <taxon>Agaricomycetes</taxon>
        <taxon>Agaricomycetidae</taxon>
        <taxon>Agaricales</taxon>
        <taxon>Agaricineae</taxon>
        <taxon>Hydnangiaceae</taxon>
        <taxon>Laccaria</taxon>
    </lineage>
</organism>
<feature type="non-terminal residue" evidence="1">
    <location>
        <position position="82"/>
    </location>
</feature>
<name>A0A0C9WQQ0_9AGAR</name>